<dbReference type="Proteomes" id="UP000008021">
    <property type="component" value="Chromosome 3"/>
</dbReference>
<dbReference type="AlphaFoldDB" id="A0A0E0D459"/>
<organism evidence="2">
    <name type="scientific">Oryza meridionalis</name>
    <dbReference type="NCBI Taxonomy" id="40149"/>
    <lineage>
        <taxon>Eukaryota</taxon>
        <taxon>Viridiplantae</taxon>
        <taxon>Streptophyta</taxon>
        <taxon>Embryophyta</taxon>
        <taxon>Tracheophyta</taxon>
        <taxon>Spermatophyta</taxon>
        <taxon>Magnoliopsida</taxon>
        <taxon>Liliopsida</taxon>
        <taxon>Poales</taxon>
        <taxon>Poaceae</taxon>
        <taxon>BOP clade</taxon>
        <taxon>Oryzoideae</taxon>
        <taxon>Oryzeae</taxon>
        <taxon>Oryzinae</taxon>
        <taxon>Oryza</taxon>
    </lineage>
</organism>
<evidence type="ECO:0000313" key="3">
    <source>
        <dbReference type="Proteomes" id="UP000008021"/>
    </source>
</evidence>
<feature type="compositionally biased region" description="Low complexity" evidence="1">
    <location>
        <begin position="16"/>
        <end position="28"/>
    </location>
</feature>
<reference evidence="2" key="1">
    <citation type="submission" date="2015-04" db="UniProtKB">
        <authorList>
            <consortium name="EnsemblPlants"/>
        </authorList>
    </citation>
    <scope>IDENTIFICATION</scope>
</reference>
<evidence type="ECO:0000256" key="1">
    <source>
        <dbReference type="SAM" id="MobiDB-lite"/>
    </source>
</evidence>
<feature type="compositionally biased region" description="Polar residues" evidence="1">
    <location>
        <begin position="1"/>
        <end position="12"/>
    </location>
</feature>
<dbReference type="EnsemblPlants" id="OMERI03G24790.3">
    <property type="protein sequence ID" value="OMERI03G24790.3"/>
    <property type="gene ID" value="OMERI03G24790"/>
</dbReference>
<keyword evidence="3" id="KW-1185">Reference proteome</keyword>
<feature type="region of interest" description="Disordered" evidence="1">
    <location>
        <begin position="1"/>
        <end position="28"/>
    </location>
</feature>
<feature type="region of interest" description="Disordered" evidence="1">
    <location>
        <begin position="153"/>
        <end position="191"/>
    </location>
</feature>
<dbReference type="Gramene" id="OMERI03G24790.3">
    <property type="protein sequence ID" value="OMERI03G24790.3"/>
    <property type="gene ID" value="OMERI03G24790"/>
</dbReference>
<accession>A0A0E0D459</accession>
<sequence>MPLVWSSSTNSGARPASRANSTYSASSSSAHVTRYITFTTPSVSGVTYRFPPRIVPRRSSASFGASALNAPRSNSCRAGVTLREVTEQPHGGRLLLRDAAAVGGDDPEKAAQASAQGVGELGAHVGGEVAQELEGLDADVPVRGLDELDEADCGAGALDRRDDVGHRRTGAGQPGEDAEEPASDGGAGVADEMELAMHDVLRQERPAAPTSAAAAVVVFVVVEWDGTEIGA</sequence>
<name>A0A0E0D459_9ORYZ</name>
<proteinExistence type="predicted"/>
<reference evidence="2" key="2">
    <citation type="submission" date="2018-05" db="EMBL/GenBank/DDBJ databases">
        <title>OmerRS3 (Oryza meridionalis Reference Sequence Version 3).</title>
        <authorList>
            <person name="Zhang J."/>
            <person name="Kudrna D."/>
            <person name="Lee S."/>
            <person name="Talag J."/>
            <person name="Welchert J."/>
            <person name="Wing R.A."/>
        </authorList>
    </citation>
    <scope>NUCLEOTIDE SEQUENCE [LARGE SCALE GENOMIC DNA]</scope>
    <source>
        <strain evidence="2">cv. OR44</strain>
    </source>
</reference>
<protein>
    <submittedName>
        <fullName evidence="2">Uncharacterized protein</fullName>
    </submittedName>
</protein>
<dbReference type="HOGENOM" id="CLU_1201466_0_0_1"/>
<evidence type="ECO:0000313" key="2">
    <source>
        <dbReference type="EnsemblPlants" id="OMERI03G24790.3"/>
    </source>
</evidence>